<name>A0A0F9HZR5_9ZZZZ</name>
<gene>
    <name evidence="1" type="ORF">LCGC14_1722400</name>
</gene>
<accession>A0A0F9HZR5</accession>
<evidence type="ECO:0000313" key="1">
    <source>
        <dbReference type="EMBL" id="KKM09940.1"/>
    </source>
</evidence>
<organism evidence="1">
    <name type="scientific">marine sediment metagenome</name>
    <dbReference type="NCBI Taxonomy" id="412755"/>
    <lineage>
        <taxon>unclassified sequences</taxon>
        <taxon>metagenomes</taxon>
        <taxon>ecological metagenomes</taxon>
    </lineage>
</organism>
<sequence length="119" mass="13591">MLKKEFQVQRALGTLNVIIENDRFHIGNFSRPFLDVPIFLTNDIERSIMFYDHSKGMAFSGSFSSIIQVKGASSRYAKFTTTCPLFTLSKIPHMDWQPITGSEDIILNIIEDQLTDDEV</sequence>
<reference evidence="1" key="1">
    <citation type="journal article" date="2015" name="Nature">
        <title>Complex archaea that bridge the gap between prokaryotes and eukaryotes.</title>
        <authorList>
            <person name="Spang A."/>
            <person name="Saw J.H."/>
            <person name="Jorgensen S.L."/>
            <person name="Zaremba-Niedzwiedzka K."/>
            <person name="Martijn J."/>
            <person name="Lind A.E."/>
            <person name="van Eijk R."/>
            <person name="Schleper C."/>
            <person name="Guy L."/>
            <person name="Ettema T.J."/>
        </authorList>
    </citation>
    <scope>NUCLEOTIDE SEQUENCE</scope>
</reference>
<dbReference type="EMBL" id="LAZR01015519">
    <property type="protein sequence ID" value="KKM09940.1"/>
    <property type="molecule type" value="Genomic_DNA"/>
</dbReference>
<proteinExistence type="predicted"/>
<comment type="caution">
    <text evidence="1">The sequence shown here is derived from an EMBL/GenBank/DDBJ whole genome shotgun (WGS) entry which is preliminary data.</text>
</comment>
<dbReference type="AlphaFoldDB" id="A0A0F9HZR5"/>
<protein>
    <submittedName>
        <fullName evidence="1">Uncharacterized protein</fullName>
    </submittedName>
</protein>